<reference evidence="1" key="1">
    <citation type="submission" date="2022-07" db="EMBL/GenBank/DDBJ databases">
        <title>Genome Sequence of Phlebia brevispora.</title>
        <authorList>
            <person name="Buettner E."/>
        </authorList>
    </citation>
    <scope>NUCLEOTIDE SEQUENCE</scope>
    <source>
        <strain evidence="1">MPL23</strain>
    </source>
</reference>
<name>A0ACC1S5E4_9APHY</name>
<proteinExistence type="predicted"/>
<comment type="caution">
    <text evidence="1">The sequence shown here is derived from an EMBL/GenBank/DDBJ whole genome shotgun (WGS) entry which is preliminary data.</text>
</comment>
<gene>
    <name evidence="1" type="ORF">NM688_g7469</name>
</gene>
<accession>A0ACC1S5E4</accession>
<dbReference type="EMBL" id="JANHOG010001752">
    <property type="protein sequence ID" value="KAJ3532133.1"/>
    <property type="molecule type" value="Genomic_DNA"/>
</dbReference>
<sequence length="919" mass="101950">MEYTSTGMVTEDRWTSERWGVGCSSLHRILLWYAETHLIYATALHSAILNPNTYKQLPIPPPPPTQCLTSKTFRLPPLDGSMTVPEMFDWHLKNSPEHPLFIYSDDDGNTTTIKWADAVKAVHRAGRLLQARLNIYSSGPKNVPFVAMLANADTITYFTAIAGAQRAGFAPFPLSVRNSAAAVAHLLTKTGAPYLVLGRDQSMQELAANAFQIMQQSGTRLPLTVEMPLFEDLYVPGAPLELLPPLKLDQDDPIVVMHSSGSTAFPKPIVWSQNRFIQLGLAPYFGERDLTGYRFAAHCTPMFHAMGLINIAFVACVGLTITAFKPQFPPRMLTEDAMVKAVEHTQSDILICVPSFVETWVKNPEHIRILRKTGGIMFGGGPLSKEAGDEMVGKGVKLFSLYGASETGVMCCFLPKDTGKDWEYIYFTRNVNTHLVPQENGNVELVLLPNAYQCPSIMNCEIDGKGAYNTNDVLAPHPTKPGYWKIFGRSDDQIMHSTGEKTNPGPLEHILQQDPHVQSALMFGRGRFNAGVLIEPKEQYKFDPADQAKLVAFRNAIWPTVEKMNDYAPQHSRIFKEMITVSAPEKPFTYTAKNTPRRHAIIREYEPEIEALYAAVDESTQADLVPPPSWNAASAKAFVRAVVTRVLDHDLADTDDLFHSGCDRHVATWIRNSLLHALRDTTTINTRTIPNNFVYRYPTVAKLANFVSGLASSDYGDEEDFGDDEAVEAMHRMVEKYSRNFPTHEAKAAVPQKDVVLLTGTTGGLGASILADLITSPEVGRVYAMNRKGAEPILPRQRAVLKDRGLDADAILDSTKVVLLETSLGDHLGLPLDVIEELRSSLTHIIHNAWPVNFNLSLDTFEPSVRAVRQLVDLALSSPHRKPPTLVFISSIGVFRHLDLSKPVAEGPIEAPRRRRFGL</sequence>
<dbReference type="Proteomes" id="UP001148662">
    <property type="component" value="Unassembled WGS sequence"/>
</dbReference>
<keyword evidence="2" id="KW-1185">Reference proteome</keyword>
<evidence type="ECO:0000313" key="2">
    <source>
        <dbReference type="Proteomes" id="UP001148662"/>
    </source>
</evidence>
<organism evidence="1 2">
    <name type="scientific">Phlebia brevispora</name>
    <dbReference type="NCBI Taxonomy" id="194682"/>
    <lineage>
        <taxon>Eukaryota</taxon>
        <taxon>Fungi</taxon>
        <taxon>Dikarya</taxon>
        <taxon>Basidiomycota</taxon>
        <taxon>Agaricomycotina</taxon>
        <taxon>Agaricomycetes</taxon>
        <taxon>Polyporales</taxon>
        <taxon>Meruliaceae</taxon>
        <taxon>Phlebia</taxon>
    </lineage>
</organism>
<evidence type="ECO:0000313" key="1">
    <source>
        <dbReference type="EMBL" id="KAJ3532133.1"/>
    </source>
</evidence>
<protein>
    <submittedName>
        <fullName evidence="1">Uncharacterized protein</fullName>
    </submittedName>
</protein>